<dbReference type="Proteomes" id="UP000248646">
    <property type="component" value="Unassembled WGS sequence"/>
</dbReference>
<keyword evidence="4" id="KW-1185">Reference proteome</keyword>
<keyword evidence="2" id="KW-0732">Signal</keyword>
<dbReference type="InterPro" id="IPR005064">
    <property type="entry name" value="BUG"/>
</dbReference>
<comment type="similarity">
    <text evidence="1">Belongs to the UPF0065 (bug) family.</text>
</comment>
<dbReference type="Gene3D" id="3.40.190.150">
    <property type="entry name" value="Bordetella uptake gene, domain 1"/>
    <property type="match status" value="1"/>
</dbReference>
<evidence type="ECO:0000256" key="2">
    <source>
        <dbReference type="SAM" id="SignalP"/>
    </source>
</evidence>
<dbReference type="CDD" id="cd07012">
    <property type="entry name" value="PBP2_Bug_TTT"/>
    <property type="match status" value="1"/>
</dbReference>
<accession>A0A2W7MHW0</accession>
<comment type="caution">
    <text evidence="3">The sequence shown here is derived from an EMBL/GenBank/DDBJ whole genome shotgun (WGS) entry which is preliminary data.</text>
</comment>
<name>A0A2W7MHW0_9BACI</name>
<evidence type="ECO:0000313" key="4">
    <source>
        <dbReference type="Proteomes" id="UP000248646"/>
    </source>
</evidence>
<sequence>MKKLVMLAMAMVLLLLAACSSDDSKAAGAEKAIEYPKQPIELIVPFAPGGSTDIGARILEKHLSKYLPGAQVVVVNKPGGSGTIAMSDLYNSKPDGYTLSLATHRATAMQPLYGKVKYGHDSFQPIAKVFGNQQVLVVRGDSQWKTFDEWLKYVKANPDEFTFAVSGGIGSGSHLPMAELEKLAGIKVKPVPFEGTPPAITALLGGHIQGAVLQPSDVKEMIESGELRAIFNAASVPVPYFPEVPLLIDKGYDIAYDSNTSLLAPKGVPQEIVEMLQEAVKKTMEDPEVIAEFEKVNLQIQLGDAAVVQKELDEENAKSKVILKELGLIE</sequence>
<dbReference type="InterPro" id="IPR042100">
    <property type="entry name" value="Bug_dom1"/>
</dbReference>
<reference evidence="3 4" key="1">
    <citation type="submission" date="2018-06" db="EMBL/GenBank/DDBJ databases">
        <title>Genomic Encyclopedia of Type Strains, Phase IV (KMG-IV): sequencing the most valuable type-strain genomes for metagenomic binning, comparative biology and taxonomic classification.</title>
        <authorList>
            <person name="Goeker M."/>
        </authorList>
    </citation>
    <scope>NUCLEOTIDE SEQUENCE [LARGE SCALE GENOMIC DNA]</scope>
    <source>
        <strain evidence="3 4">DSM 5</strain>
    </source>
</reference>
<protein>
    <submittedName>
        <fullName evidence="3">Tripartite-type tricarboxylate transporter receptor subunit TctC</fullName>
    </submittedName>
</protein>
<dbReference type="RefSeq" id="WP_111440957.1">
    <property type="nucleotide sequence ID" value="NZ_QKZI01000013.1"/>
</dbReference>
<proteinExistence type="inferred from homology"/>
<dbReference type="SUPFAM" id="SSF53850">
    <property type="entry name" value="Periplasmic binding protein-like II"/>
    <property type="match status" value="1"/>
</dbReference>
<dbReference type="PROSITE" id="PS51257">
    <property type="entry name" value="PROKAR_LIPOPROTEIN"/>
    <property type="match status" value="1"/>
</dbReference>
<evidence type="ECO:0000313" key="3">
    <source>
        <dbReference type="EMBL" id="PZX02341.1"/>
    </source>
</evidence>
<feature type="chain" id="PRO_5038884820" evidence="2">
    <location>
        <begin position="18"/>
        <end position="330"/>
    </location>
</feature>
<organism evidence="3 4">
    <name type="scientific">Psychrobacillus insolitus</name>
    <dbReference type="NCBI Taxonomy" id="1461"/>
    <lineage>
        <taxon>Bacteria</taxon>
        <taxon>Bacillati</taxon>
        <taxon>Bacillota</taxon>
        <taxon>Bacilli</taxon>
        <taxon>Bacillales</taxon>
        <taxon>Bacillaceae</taxon>
        <taxon>Psychrobacillus</taxon>
    </lineage>
</organism>
<evidence type="ECO:0000256" key="1">
    <source>
        <dbReference type="ARBA" id="ARBA00006987"/>
    </source>
</evidence>
<dbReference type="Pfam" id="PF03401">
    <property type="entry name" value="TctC"/>
    <property type="match status" value="1"/>
</dbReference>
<dbReference type="PANTHER" id="PTHR42928">
    <property type="entry name" value="TRICARBOXYLATE-BINDING PROTEIN"/>
    <property type="match status" value="1"/>
</dbReference>
<keyword evidence="3" id="KW-0675">Receptor</keyword>
<feature type="signal peptide" evidence="2">
    <location>
        <begin position="1"/>
        <end position="17"/>
    </location>
</feature>
<dbReference type="PIRSF" id="PIRSF017082">
    <property type="entry name" value="YflP"/>
    <property type="match status" value="1"/>
</dbReference>
<dbReference type="EMBL" id="QKZI01000013">
    <property type="protein sequence ID" value="PZX02341.1"/>
    <property type="molecule type" value="Genomic_DNA"/>
</dbReference>
<dbReference type="OrthoDB" id="8881899at2"/>
<gene>
    <name evidence="3" type="ORF">C7437_11316</name>
</gene>
<dbReference type="AlphaFoldDB" id="A0A2W7MHW0"/>
<dbReference type="PANTHER" id="PTHR42928:SF5">
    <property type="entry name" value="BLR1237 PROTEIN"/>
    <property type="match status" value="1"/>
</dbReference>
<dbReference type="Gene3D" id="3.40.190.10">
    <property type="entry name" value="Periplasmic binding protein-like II"/>
    <property type="match status" value="1"/>
</dbReference>